<proteinExistence type="predicted"/>
<organism evidence="3 4">
    <name type="scientific">Colletotrichum asianum</name>
    <dbReference type="NCBI Taxonomy" id="702518"/>
    <lineage>
        <taxon>Eukaryota</taxon>
        <taxon>Fungi</taxon>
        <taxon>Dikarya</taxon>
        <taxon>Ascomycota</taxon>
        <taxon>Pezizomycotina</taxon>
        <taxon>Sordariomycetes</taxon>
        <taxon>Hypocreomycetidae</taxon>
        <taxon>Glomerellales</taxon>
        <taxon>Glomerellaceae</taxon>
        <taxon>Colletotrichum</taxon>
        <taxon>Colletotrichum gloeosporioides species complex</taxon>
    </lineage>
</organism>
<evidence type="ECO:0000256" key="1">
    <source>
        <dbReference type="SAM" id="MobiDB-lite"/>
    </source>
</evidence>
<protein>
    <submittedName>
        <fullName evidence="3">Uncharacterized protein</fullName>
    </submittedName>
</protein>
<keyword evidence="4" id="KW-1185">Reference proteome</keyword>
<feature type="transmembrane region" description="Helical" evidence="2">
    <location>
        <begin position="211"/>
        <end position="235"/>
    </location>
</feature>
<feature type="compositionally biased region" description="Polar residues" evidence="1">
    <location>
        <begin position="51"/>
        <end position="65"/>
    </location>
</feature>
<gene>
    <name evidence="3" type="ORF">GQ607_016944</name>
</gene>
<feature type="region of interest" description="Disordered" evidence="1">
    <location>
        <begin position="42"/>
        <end position="88"/>
    </location>
</feature>
<dbReference type="Proteomes" id="UP000434172">
    <property type="component" value="Unassembled WGS sequence"/>
</dbReference>
<dbReference type="AlphaFoldDB" id="A0A8H3ZE76"/>
<dbReference type="OrthoDB" id="10594140at2759"/>
<sequence>MSSGHPGNIPRYNASGITPAQAARMLKRMNGKQQVRVYSIRHHADHGTSARDGTSTRSEPNTQVTHKSDTELETSRSVVISNVQPGPEPELKLESEAVMDLDTAAGHKRKTSTGWIQRQDSRQVHNQQVNTHIQVYRTTSTHNNSNSNTTNNYYQATHEVAKTGRAITSHAEADDQSTNVPDSNSDGFLTAALGFFKGLTSPLRTLCRPRYAWLFGLITAMCLGYLATTVCSSLWKQMPLVSYLLPQSTSPITTMTAPVPGPLPTEKGLIFPYQDGSRQLILDVERLSGGTPTTDIVTLYEQYAALGAKIDSDWTEALSSLLTKMRSELYGIKNYPASKVEGTWLSMFGLAKHPAIALLERRIQHYAETMLAGQRIIEVGKRNLTSAGLPGQADGPMALMSSLSLSVCAWADVYHASAEVAGDQGKAAGNDAMVVCMNLERDQSKRIKDRIELLNAFKAVLDEGQMQRWPMEEDLRAANKWPAGVDRQAIGAVELRIGDVYRQCYAFATKVFYQEESK</sequence>
<evidence type="ECO:0000256" key="2">
    <source>
        <dbReference type="SAM" id="Phobius"/>
    </source>
</evidence>
<comment type="caution">
    <text evidence="3">The sequence shown here is derived from an EMBL/GenBank/DDBJ whole genome shotgun (WGS) entry which is preliminary data.</text>
</comment>
<keyword evidence="2" id="KW-1133">Transmembrane helix</keyword>
<keyword evidence="2" id="KW-0472">Membrane</keyword>
<evidence type="ECO:0000313" key="4">
    <source>
        <dbReference type="Proteomes" id="UP000434172"/>
    </source>
</evidence>
<feature type="compositionally biased region" description="Polar residues" evidence="1">
    <location>
        <begin position="75"/>
        <end position="84"/>
    </location>
</feature>
<accession>A0A8H3ZE76</accession>
<keyword evidence="2" id="KW-0812">Transmembrane</keyword>
<name>A0A8H3ZE76_9PEZI</name>
<dbReference type="EMBL" id="WOWK01000184">
    <property type="protein sequence ID" value="KAF0315833.1"/>
    <property type="molecule type" value="Genomic_DNA"/>
</dbReference>
<reference evidence="3 4" key="1">
    <citation type="submission" date="2019-12" db="EMBL/GenBank/DDBJ databases">
        <title>A genome sequence resource for the geographically widespread anthracnose pathogen Colletotrichum asianum.</title>
        <authorList>
            <person name="Meng Y."/>
        </authorList>
    </citation>
    <scope>NUCLEOTIDE SEQUENCE [LARGE SCALE GENOMIC DNA]</scope>
    <source>
        <strain evidence="3 4">ICMP 18580</strain>
    </source>
</reference>
<evidence type="ECO:0000313" key="3">
    <source>
        <dbReference type="EMBL" id="KAF0315833.1"/>
    </source>
</evidence>